<dbReference type="AlphaFoldDB" id="A0A835IAV0"/>
<comment type="subcellular location">
    <subcellularLocation>
        <location evidence="1">Nucleus</location>
        <location evidence="1">Nucleolus</location>
    </subcellularLocation>
</comment>
<dbReference type="GO" id="GO:0030688">
    <property type="term" value="C:preribosome, small subunit precursor"/>
    <property type="evidence" value="ECO:0007669"/>
    <property type="project" value="InterPro"/>
</dbReference>
<name>A0A835IAV0_9MAGN</name>
<dbReference type="InterPro" id="IPR002885">
    <property type="entry name" value="PPR_rpt"/>
</dbReference>
<dbReference type="GO" id="GO:0005730">
    <property type="term" value="C:nucleolus"/>
    <property type="evidence" value="ECO:0007669"/>
    <property type="project" value="UniProtKB-SubCell"/>
</dbReference>
<dbReference type="PANTHER" id="PTHR24015:SF1933">
    <property type="entry name" value="PENTATRICOPEPTIDE REPEAT-CONTAINING PROTEIN"/>
    <property type="match status" value="1"/>
</dbReference>
<comment type="caution">
    <text evidence="7">The sequence shown here is derived from an EMBL/GenBank/DDBJ whole genome shotgun (WGS) entry which is preliminary data.</text>
</comment>
<evidence type="ECO:0000313" key="7">
    <source>
        <dbReference type="EMBL" id="KAF9615500.1"/>
    </source>
</evidence>
<keyword evidence="3" id="KW-0677">Repeat</keyword>
<dbReference type="InterPro" id="IPR046848">
    <property type="entry name" value="E_motif"/>
</dbReference>
<dbReference type="PROSITE" id="PS51375">
    <property type="entry name" value="PPR"/>
    <property type="match status" value="4"/>
</dbReference>
<dbReference type="FunFam" id="1.25.40.10:FF:000073">
    <property type="entry name" value="Pentatricopeptide repeat-containing protein chloroplastic"/>
    <property type="match status" value="1"/>
</dbReference>
<evidence type="ECO:0000256" key="6">
    <source>
        <dbReference type="SAM" id="MobiDB-lite"/>
    </source>
</evidence>
<keyword evidence="8" id="KW-1185">Reference proteome</keyword>
<evidence type="ECO:0008006" key="9">
    <source>
        <dbReference type="Google" id="ProtNLM"/>
    </source>
</evidence>
<dbReference type="Pfam" id="PF15341">
    <property type="entry name" value="SLX9"/>
    <property type="match status" value="1"/>
</dbReference>
<dbReference type="Proteomes" id="UP000631114">
    <property type="component" value="Unassembled WGS sequence"/>
</dbReference>
<dbReference type="Gene3D" id="1.25.40.10">
    <property type="entry name" value="Tetratricopeptide repeat domain"/>
    <property type="match status" value="3"/>
</dbReference>
<dbReference type="FunFam" id="1.25.40.10:FF:000344">
    <property type="entry name" value="Pentatricopeptide repeat-containing protein"/>
    <property type="match status" value="1"/>
</dbReference>
<dbReference type="SUPFAM" id="SSF48452">
    <property type="entry name" value="TPR-like"/>
    <property type="match status" value="1"/>
</dbReference>
<dbReference type="InterPro" id="IPR011990">
    <property type="entry name" value="TPR-like_helical_dom_sf"/>
</dbReference>
<evidence type="ECO:0000256" key="1">
    <source>
        <dbReference type="ARBA" id="ARBA00004604"/>
    </source>
</evidence>
<feature type="compositionally biased region" description="Basic residues" evidence="6">
    <location>
        <begin position="592"/>
        <end position="608"/>
    </location>
</feature>
<feature type="repeat" description="PPR" evidence="5">
    <location>
        <begin position="315"/>
        <end position="349"/>
    </location>
</feature>
<dbReference type="OrthoDB" id="1862136at2759"/>
<dbReference type="PANTHER" id="PTHR24015">
    <property type="entry name" value="OS07G0578800 PROTEIN-RELATED"/>
    <property type="match status" value="1"/>
</dbReference>
<reference evidence="7 8" key="1">
    <citation type="submission" date="2020-10" db="EMBL/GenBank/DDBJ databases">
        <title>The Coptis chinensis genome and diversification of protoberbering-type alkaloids.</title>
        <authorList>
            <person name="Wang B."/>
            <person name="Shu S."/>
            <person name="Song C."/>
            <person name="Liu Y."/>
        </authorList>
    </citation>
    <scope>NUCLEOTIDE SEQUENCE [LARGE SCALE GENOMIC DNA]</scope>
    <source>
        <strain evidence="7">HL-2020</strain>
        <tissue evidence="7">Leaf</tissue>
    </source>
</reference>
<feature type="region of interest" description="Disordered" evidence="6">
    <location>
        <begin position="590"/>
        <end position="613"/>
    </location>
</feature>
<protein>
    <recommendedName>
        <fullName evidence="9">Pentatricopeptide repeat-containing protein</fullName>
    </recommendedName>
</protein>
<sequence length="683" mass="77035">MSRIRVGSYRNSYDYTRILHNLRDKKELKEIHAQIITSGYEQSQFLAAKLISRYVEHSDSSMGDVRRVFDCVMERDVLLWNVIIRGYANTGPFSEAVSMFDQMRLSGFCANKYTYPFVIKACAVSGARIKGRLIHGHLVKVGLEFDLFVGNSLVAFYAKCREIETSRKVFDETVVKDIVSWNSMIAGYAQNDFPHEAIKLFHQLLQKSTHCVPDNTTFIGVLPACVQEAAVKEGMWIHCYVIKSGMKVSAPLASGLIAMYGNCGHLDTARNLFFRLPERNIFVWNAMVKCYGMNGNVNDALVMFSEMVDSGIHPDGISFISVLSACSHAGLVDKGWELFRSMGDYGVEQWEEHYACMVDLLGRAGQLNEALELIESMPVKGGKDVYGALLGACRIHKNIELAEEAAERLFVLDPQNAGRYIILAKMYEDAGRWTDAARVRKCLLPFLEALLGNKMGHTALKSSSSKETEESSKSMRKFDKKVQFYTKVRDTVASLRAKTEIGKKKKLRNRQQKLKAYDLSSLNEVLPELKDPGQRHDLTNLKLNSKTRQKLVEKEGRQLKAVLSNPVFQLDPLAAIHQHLERTQPVFPAEKPKKKFSKTGKKKGKKLKASSSSQAMDMKKSSLDFDRTGLWIDYAVAHIRCWLIKMETVEIMNLVVWTAITLALNVLDIALAIEPHLMIMTSS</sequence>
<dbReference type="GO" id="GO:0030686">
    <property type="term" value="C:90S preribosome"/>
    <property type="evidence" value="ECO:0007669"/>
    <property type="project" value="InterPro"/>
</dbReference>
<feature type="repeat" description="PPR" evidence="5">
    <location>
        <begin position="76"/>
        <end position="110"/>
    </location>
</feature>
<evidence type="ECO:0000256" key="4">
    <source>
        <dbReference type="ARBA" id="ARBA00023242"/>
    </source>
</evidence>
<dbReference type="InterPro" id="IPR046960">
    <property type="entry name" value="PPR_At4g14850-like_plant"/>
</dbReference>
<dbReference type="Pfam" id="PF01535">
    <property type="entry name" value="PPR"/>
    <property type="match status" value="1"/>
</dbReference>
<evidence type="ECO:0000256" key="5">
    <source>
        <dbReference type="PROSITE-ProRule" id="PRU00708"/>
    </source>
</evidence>
<feature type="repeat" description="PPR" evidence="5">
    <location>
        <begin position="280"/>
        <end position="314"/>
    </location>
</feature>
<keyword evidence="4" id="KW-0539">Nucleus</keyword>
<organism evidence="7 8">
    <name type="scientific">Coptis chinensis</name>
    <dbReference type="NCBI Taxonomy" id="261450"/>
    <lineage>
        <taxon>Eukaryota</taxon>
        <taxon>Viridiplantae</taxon>
        <taxon>Streptophyta</taxon>
        <taxon>Embryophyta</taxon>
        <taxon>Tracheophyta</taxon>
        <taxon>Spermatophyta</taxon>
        <taxon>Magnoliopsida</taxon>
        <taxon>Ranunculales</taxon>
        <taxon>Ranunculaceae</taxon>
        <taxon>Coptidoideae</taxon>
        <taxon>Coptis</taxon>
    </lineage>
</organism>
<dbReference type="Pfam" id="PF13041">
    <property type="entry name" value="PPR_2"/>
    <property type="match status" value="3"/>
</dbReference>
<evidence type="ECO:0000313" key="8">
    <source>
        <dbReference type="Proteomes" id="UP000631114"/>
    </source>
</evidence>
<dbReference type="GO" id="GO:0003723">
    <property type="term" value="F:RNA binding"/>
    <property type="evidence" value="ECO:0007669"/>
    <property type="project" value="InterPro"/>
</dbReference>
<dbReference type="EMBL" id="JADFTS010000003">
    <property type="protein sequence ID" value="KAF9615500.1"/>
    <property type="molecule type" value="Genomic_DNA"/>
</dbReference>
<dbReference type="GO" id="GO:0009451">
    <property type="term" value="P:RNA modification"/>
    <property type="evidence" value="ECO:0007669"/>
    <property type="project" value="InterPro"/>
</dbReference>
<accession>A0A835IAV0</accession>
<feature type="repeat" description="PPR" evidence="5">
    <location>
        <begin position="177"/>
        <end position="211"/>
    </location>
</feature>
<dbReference type="FunFam" id="1.25.40.10:FF:001566">
    <property type="entry name" value="Tetratricopeptide repeat (TPR)-like superfamily protein"/>
    <property type="match status" value="1"/>
</dbReference>
<evidence type="ECO:0000256" key="3">
    <source>
        <dbReference type="ARBA" id="ARBA00022737"/>
    </source>
</evidence>
<dbReference type="Pfam" id="PF20431">
    <property type="entry name" value="E_motif"/>
    <property type="match status" value="1"/>
</dbReference>
<dbReference type="InterPro" id="IPR028160">
    <property type="entry name" value="Slx9-like"/>
</dbReference>
<comment type="similarity">
    <text evidence="2">Belongs to the SLX9 family.</text>
</comment>
<dbReference type="GO" id="GO:0000462">
    <property type="term" value="P:maturation of SSU-rRNA from tricistronic rRNA transcript (SSU-rRNA, 5.8S rRNA, LSU-rRNA)"/>
    <property type="evidence" value="ECO:0007669"/>
    <property type="project" value="InterPro"/>
</dbReference>
<gene>
    <name evidence="7" type="ORF">IFM89_023882</name>
</gene>
<proteinExistence type="inferred from homology"/>
<evidence type="ECO:0000256" key="2">
    <source>
        <dbReference type="ARBA" id="ARBA00011022"/>
    </source>
</evidence>
<dbReference type="NCBIfam" id="TIGR00756">
    <property type="entry name" value="PPR"/>
    <property type="match status" value="5"/>
</dbReference>